<evidence type="ECO:0000313" key="2">
    <source>
        <dbReference type="Proteomes" id="UP000595814"/>
    </source>
</evidence>
<keyword evidence="1" id="KW-0808">Transferase</keyword>
<name>A0AC61MQW9_9FIRM</name>
<protein>
    <submittedName>
        <fullName evidence="1">HAMP domain-containing histidine kinase</fullName>
    </submittedName>
</protein>
<gene>
    <name evidence="1" type="ORF">JFY71_11565</name>
</gene>
<sequence length="436" mass="50589">MENTKTVGKKILEILKKIALWFKRIFDSIDGYIEDQIFYLVLFFGIQYLLLKILTEILSKGIINIDGIFKIYVVVLLVYKFYKTIKKYGIHSFLIIDFILGFRFKYFMVYLECLVIELFLIIAFLYIRADNEELLGIYSMAVIIQKISASVMENYLGKVLLNRKIEALNDGKNINVSIIEDTYSESIYLIDHLYDSMKKSLDAKYKSERLKTDLITNISHDLKTPLTSIINYVDIVKNTDNEEEREKYINILDFNAKRLKAMVIDLIDASKTGTGNVDLNYEIIELNELILQVYGQFDARFEEKNLEFDYDSFSDNIFINVDGDQLSRVFENLIGNAVNYSKENSKIIVRISVSENHLIISLSNETEEKIDVKSEDLLEQFVRGEKSRSSEGSGLGLYISKNIIELMKGKLNIKIEDNRFVVLISFKIKTNKKKVK</sequence>
<reference evidence="1 2" key="1">
    <citation type="journal article" date="2022" name="Int. J. Syst. Evol. Microbiol.">
        <title>Miniphocaeibacter halophilus sp. nov., an ammonium-tolerant acetate-producing bacterium isolated from a biogas system.</title>
        <authorList>
            <person name="Schnurer A."/>
            <person name="Singh A."/>
            <person name="Bi S."/>
            <person name="Qiao W."/>
            <person name="Westerholm M."/>
        </authorList>
    </citation>
    <scope>NUCLEOTIDE SEQUENCE [LARGE SCALE GENOMIC DNA]</scope>
    <source>
        <strain evidence="1 2">AMB_01</strain>
    </source>
</reference>
<evidence type="ECO:0000313" key="1">
    <source>
        <dbReference type="EMBL" id="QQK07892.1"/>
    </source>
</evidence>
<keyword evidence="2" id="KW-1185">Reference proteome</keyword>
<organism evidence="1 2">
    <name type="scientific">Miniphocaeibacter halophilus</name>
    <dbReference type="NCBI Taxonomy" id="2931922"/>
    <lineage>
        <taxon>Bacteria</taxon>
        <taxon>Bacillati</taxon>
        <taxon>Bacillota</taxon>
        <taxon>Tissierellia</taxon>
        <taxon>Tissierellales</taxon>
        <taxon>Peptoniphilaceae</taxon>
        <taxon>Miniphocaeibacter</taxon>
    </lineage>
</organism>
<proteinExistence type="predicted"/>
<accession>A0AC61MQW9</accession>
<dbReference type="EMBL" id="CP066744">
    <property type="protein sequence ID" value="QQK07892.1"/>
    <property type="molecule type" value="Genomic_DNA"/>
</dbReference>
<keyword evidence="1" id="KW-0418">Kinase</keyword>
<dbReference type="Proteomes" id="UP000595814">
    <property type="component" value="Chromosome"/>
</dbReference>